<gene>
    <name evidence="2" type="ORF">A3A27_01800</name>
</gene>
<feature type="transmembrane region" description="Helical" evidence="1">
    <location>
        <begin position="7"/>
        <end position="27"/>
    </location>
</feature>
<dbReference type="InterPro" id="IPR043993">
    <property type="entry name" value="T4SS_pilin"/>
</dbReference>
<dbReference type="AlphaFoldDB" id="A0A1G2RHW3"/>
<keyword evidence="1" id="KW-0812">Transmembrane</keyword>
<keyword evidence="1" id="KW-1133">Transmembrane helix</keyword>
<dbReference type="EMBL" id="MHUF01000018">
    <property type="protein sequence ID" value="OHA72435.1"/>
    <property type="molecule type" value="Genomic_DNA"/>
</dbReference>
<feature type="transmembrane region" description="Helical" evidence="1">
    <location>
        <begin position="114"/>
        <end position="130"/>
    </location>
</feature>
<protein>
    <submittedName>
        <fullName evidence="2">Uncharacterized protein</fullName>
    </submittedName>
</protein>
<organism evidence="2 3">
    <name type="scientific">Candidatus Wildermuthbacteria bacterium RIFCSPLOWO2_01_FULL_47_18</name>
    <dbReference type="NCBI Taxonomy" id="1802460"/>
    <lineage>
        <taxon>Bacteria</taxon>
        <taxon>Candidatus Wildermuthiibacteriota</taxon>
    </lineage>
</organism>
<comment type="caution">
    <text evidence="2">The sequence shown here is derived from an EMBL/GenBank/DDBJ whole genome shotgun (WGS) entry which is preliminary data.</text>
</comment>
<evidence type="ECO:0000256" key="1">
    <source>
        <dbReference type="SAM" id="Phobius"/>
    </source>
</evidence>
<dbReference type="Proteomes" id="UP000177287">
    <property type="component" value="Unassembled WGS sequence"/>
</dbReference>
<sequence>MKQRLGVFYLVLLFSVLGVFSVGQLSVVAAQGDIGDSCPCKEGLECDVDGNFCYASLGEGPQTPGQIYQIVKRVGEFLFVVFMLISVVFVAWGGFWFVFAQGEPAKVMKARDQLMWAVVGIGLALLAVFADDLLQSLLEVQ</sequence>
<proteinExistence type="predicted"/>
<feature type="transmembrane region" description="Helical" evidence="1">
    <location>
        <begin position="77"/>
        <end position="102"/>
    </location>
</feature>
<evidence type="ECO:0000313" key="3">
    <source>
        <dbReference type="Proteomes" id="UP000177287"/>
    </source>
</evidence>
<keyword evidence="1" id="KW-0472">Membrane</keyword>
<name>A0A1G2RHW3_9BACT</name>
<evidence type="ECO:0000313" key="2">
    <source>
        <dbReference type="EMBL" id="OHA72435.1"/>
    </source>
</evidence>
<dbReference type="Pfam" id="PF18895">
    <property type="entry name" value="T4SS_pilin"/>
    <property type="match status" value="1"/>
</dbReference>
<reference evidence="2 3" key="1">
    <citation type="journal article" date="2016" name="Nat. Commun.">
        <title>Thousands of microbial genomes shed light on interconnected biogeochemical processes in an aquifer system.</title>
        <authorList>
            <person name="Anantharaman K."/>
            <person name="Brown C.T."/>
            <person name="Hug L.A."/>
            <person name="Sharon I."/>
            <person name="Castelle C.J."/>
            <person name="Probst A.J."/>
            <person name="Thomas B.C."/>
            <person name="Singh A."/>
            <person name="Wilkins M.J."/>
            <person name="Karaoz U."/>
            <person name="Brodie E.L."/>
            <person name="Williams K.H."/>
            <person name="Hubbard S.S."/>
            <person name="Banfield J.F."/>
        </authorList>
    </citation>
    <scope>NUCLEOTIDE SEQUENCE [LARGE SCALE GENOMIC DNA]</scope>
</reference>
<accession>A0A1G2RHW3</accession>